<accession>A0ACC0Q2X8</accession>
<name>A0ACC0Q2X8_RHOML</name>
<gene>
    <name evidence="1" type="ORF">RHMOL_Rhmol01G0147600</name>
</gene>
<evidence type="ECO:0000313" key="1">
    <source>
        <dbReference type="EMBL" id="KAI8571804.1"/>
    </source>
</evidence>
<organism evidence="1 2">
    <name type="scientific">Rhododendron molle</name>
    <name type="common">Chinese azalea</name>
    <name type="synonym">Azalea mollis</name>
    <dbReference type="NCBI Taxonomy" id="49168"/>
    <lineage>
        <taxon>Eukaryota</taxon>
        <taxon>Viridiplantae</taxon>
        <taxon>Streptophyta</taxon>
        <taxon>Embryophyta</taxon>
        <taxon>Tracheophyta</taxon>
        <taxon>Spermatophyta</taxon>
        <taxon>Magnoliopsida</taxon>
        <taxon>eudicotyledons</taxon>
        <taxon>Gunneridae</taxon>
        <taxon>Pentapetalae</taxon>
        <taxon>asterids</taxon>
        <taxon>Ericales</taxon>
        <taxon>Ericaceae</taxon>
        <taxon>Ericoideae</taxon>
        <taxon>Rhodoreae</taxon>
        <taxon>Rhododendron</taxon>
    </lineage>
</organism>
<reference evidence="1" key="1">
    <citation type="submission" date="2022-02" db="EMBL/GenBank/DDBJ databases">
        <title>Plant Genome Project.</title>
        <authorList>
            <person name="Zhang R.-G."/>
        </authorList>
    </citation>
    <scope>NUCLEOTIDE SEQUENCE</scope>
    <source>
        <strain evidence="1">AT1</strain>
    </source>
</reference>
<protein>
    <submittedName>
        <fullName evidence="1">Uncharacterized protein</fullName>
    </submittedName>
</protein>
<keyword evidence="2" id="KW-1185">Reference proteome</keyword>
<proteinExistence type="predicted"/>
<sequence length="146" mass="16155">MVFIDKEQNLRWTHIAADLALPRAYCSLVYGTLAGLSALSRDGARGPQYPCELVQLRKAHLAKSLACPRDYRRTLAGLTTLATTLAGLFYPHEFVQLHGAPIAPRQHMGSILCFEAPNLSVAQLLAACQYHDLFTHHHASGWSNLF</sequence>
<comment type="caution">
    <text evidence="1">The sequence shown here is derived from an EMBL/GenBank/DDBJ whole genome shotgun (WGS) entry which is preliminary data.</text>
</comment>
<dbReference type="EMBL" id="CM046388">
    <property type="protein sequence ID" value="KAI8571804.1"/>
    <property type="molecule type" value="Genomic_DNA"/>
</dbReference>
<dbReference type="Proteomes" id="UP001062846">
    <property type="component" value="Chromosome 1"/>
</dbReference>
<evidence type="ECO:0000313" key="2">
    <source>
        <dbReference type="Proteomes" id="UP001062846"/>
    </source>
</evidence>